<dbReference type="Gene3D" id="3.30.429.10">
    <property type="entry name" value="Macrophage Migration Inhibitory Factor"/>
    <property type="match status" value="1"/>
</dbReference>
<dbReference type="PANTHER" id="PTHR37950">
    <property type="entry name" value="4-HYDROXYPHENYLACETATE CATABOLISM PROTEIN"/>
    <property type="match status" value="1"/>
</dbReference>
<dbReference type="SUPFAM" id="SSF55331">
    <property type="entry name" value="Tautomerase/MIF"/>
    <property type="match status" value="1"/>
</dbReference>
<dbReference type="PANTHER" id="PTHR37950:SF1">
    <property type="entry name" value="4-HYDROXYPHENYLACETATE CATABOLISM PROTEIN"/>
    <property type="match status" value="1"/>
</dbReference>
<proteinExistence type="predicted"/>
<dbReference type="Proteomes" id="UP000832011">
    <property type="component" value="Chromosome"/>
</dbReference>
<dbReference type="Pfam" id="PF02962">
    <property type="entry name" value="CHMI"/>
    <property type="match status" value="1"/>
</dbReference>
<gene>
    <name evidence="1" type="ORF">LVJ82_17800</name>
</gene>
<evidence type="ECO:0000313" key="2">
    <source>
        <dbReference type="Proteomes" id="UP000832011"/>
    </source>
</evidence>
<dbReference type="RefSeq" id="WP_058356972.1">
    <property type="nucleotide sequence ID" value="NZ_CABKVG010000010.1"/>
</dbReference>
<dbReference type="InterPro" id="IPR004220">
    <property type="entry name" value="5-COMe_2-OHmuconate_Isoase"/>
</dbReference>
<sequence>MPHLILSVSQDLAEHKHGLLQAAHQAMLDSVLTTNQDIKSRALVCEDVIVGEHSAEAFVHVDVRLLRKPERTNEAQKILADAITAALNSALPKQNMPVQLSCDMVLMNAETYSKIRLEA</sequence>
<dbReference type="InterPro" id="IPR014347">
    <property type="entry name" value="Tautomerase/MIF_sf"/>
</dbReference>
<evidence type="ECO:0000313" key="1">
    <source>
        <dbReference type="EMBL" id="UOO89272.1"/>
    </source>
</evidence>
<accession>A0ABY4E0F7</accession>
<dbReference type="EMBL" id="CP091511">
    <property type="protein sequence ID" value="UOO89272.1"/>
    <property type="molecule type" value="Genomic_DNA"/>
</dbReference>
<keyword evidence="2" id="KW-1185">Reference proteome</keyword>
<organism evidence="1 2">
    <name type="scientific">Vitreoscilla massiliensis</name>
    <dbReference type="NCBI Taxonomy" id="1689272"/>
    <lineage>
        <taxon>Bacteria</taxon>
        <taxon>Pseudomonadati</taxon>
        <taxon>Pseudomonadota</taxon>
        <taxon>Betaproteobacteria</taxon>
        <taxon>Neisseriales</taxon>
        <taxon>Neisseriaceae</taxon>
        <taxon>Vitreoscilla</taxon>
    </lineage>
</organism>
<reference evidence="1 2" key="1">
    <citation type="journal article" date="2022" name="Res Sq">
        <title>Evolution of multicellular longitudinally dividing oral cavity symbionts (Neisseriaceae).</title>
        <authorList>
            <person name="Nyongesa S."/>
            <person name="Weber P."/>
            <person name="Bernet E."/>
            <person name="Pullido F."/>
            <person name="Nieckarz M."/>
            <person name="Delaby M."/>
            <person name="Nieves C."/>
            <person name="Viehboeck T."/>
            <person name="Krause N."/>
            <person name="Rivera-Millot A."/>
            <person name="Nakamura A."/>
            <person name="Vischer N."/>
            <person name="VanNieuwenhze M."/>
            <person name="Brun Y."/>
            <person name="Cava F."/>
            <person name="Bulgheresi S."/>
            <person name="Veyrier F."/>
        </authorList>
    </citation>
    <scope>NUCLEOTIDE SEQUENCE [LARGE SCALE GENOMIC DNA]</scope>
    <source>
        <strain evidence="1 2">SN4</strain>
    </source>
</reference>
<protein>
    <recommendedName>
        <fullName evidence="3">5-carboxymethyl-2-hydroxymuconate isomerase</fullName>
    </recommendedName>
</protein>
<evidence type="ECO:0008006" key="3">
    <source>
        <dbReference type="Google" id="ProtNLM"/>
    </source>
</evidence>
<name>A0ABY4E0F7_9NEIS</name>